<gene>
    <name evidence="2" type="primary">DTX22</name>
    <name evidence="2" type="ORF">CR513_09365</name>
</gene>
<keyword evidence="1" id="KW-1133">Transmembrane helix</keyword>
<dbReference type="AlphaFoldDB" id="A0A371HV16"/>
<evidence type="ECO:0000313" key="3">
    <source>
        <dbReference type="Proteomes" id="UP000257109"/>
    </source>
</evidence>
<dbReference type="EMBL" id="QJKJ01001653">
    <property type="protein sequence ID" value="RDY06617.1"/>
    <property type="molecule type" value="Genomic_DNA"/>
</dbReference>
<organism evidence="2 3">
    <name type="scientific">Mucuna pruriens</name>
    <name type="common">Velvet bean</name>
    <name type="synonym">Dolichos pruriens</name>
    <dbReference type="NCBI Taxonomy" id="157652"/>
    <lineage>
        <taxon>Eukaryota</taxon>
        <taxon>Viridiplantae</taxon>
        <taxon>Streptophyta</taxon>
        <taxon>Embryophyta</taxon>
        <taxon>Tracheophyta</taxon>
        <taxon>Spermatophyta</taxon>
        <taxon>Magnoliopsida</taxon>
        <taxon>eudicotyledons</taxon>
        <taxon>Gunneridae</taxon>
        <taxon>Pentapetalae</taxon>
        <taxon>rosids</taxon>
        <taxon>fabids</taxon>
        <taxon>Fabales</taxon>
        <taxon>Fabaceae</taxon>
        <taxon>Papilionoideae</taxon>
        <taxon>50 kb inversion clade</taxon>
        <taxon>NPAAA clade</taxon>
        <taxon>indigoferoid/millettioid clade</taxon>
        <taxon>Phaseoleae</taxon>
        <taxon>Mucuna</taxon>
    </lineage>
</organism>
<evidence type="ECO:0000256" key="1">
    <source>
        <dbReference type="SAM" id="Phobius"/>
    </source>
</evidence>
<reference evidence="2" key="1">
    <citation type="submission" date="2018-05" db="EMBL/GenBank/DDBJ databases">
        <title>Draft genome of Mucuna pruriens seed.</title>
        <authorList>
            <person name="Nnadi N.E."/>
            <person name="Vos R."/>
            <person name="Hasami M.H."/>
            <person name="Devisetty U.K."/>
            <person name="Aguiy J.C."/>
        </authorList>
    </citation>
    <scope>NUCLEOTIDE SEQUENCE [LARGE SCALE GENOMIC DNA]</scope>
    <source>
        <strain evidence="2">JCA_2017</strain>
    </source>
</reference>
<dbReference type="Proteomes" id="UP000257109">
    <property type="component" value="Unassembled WGS sequence"/>
</dbReference>
<feature type="transmembrane region" description="Helical" evidence="1">
    <location>
        <begin position="41"/>
        <end position="59"/>
    </location>
</feature>
<sequence length="95" mass="10540">VSVGAGWQSVVAYVNIGCYYLIGIPAGLLLDNLLNLQVKGIWIGMLFGIFVQTVMLMTITCKTDWDKQVEIARTRVNKWSVVENEESNSRSSISS</sequence>
<accession>A0A371HV16</accession>
<keyword evidence="3" id="KW-1185">Reference proteome</keyword>
<evidence type="ECO:0000313" key="2">
    <source>
        <dbReference type="EMBL" id="RDY06617.1"/>
    </source>
</evidence>
<comment type="caution">
    <text evidence="2">The sequence shown here is derived from an EMBL/GenBank/DDBJ whole genome shotgun (WGS) entry which is preliminary data.</text>
</comment>
<keyword evidence="1" id="KW-0812">Transmembrane</keyword>
<dbReference type="PANTHER" id="PTHR11206">
    <property type="entry name" value="MULTIDRUG RESISTANCE PROTEIN"/>
    <property type="match status" value="1"/>
</dbReference>
<feature type="non-terminal residue" evidence="2">
    <location>
        <position position="1"/>
    </location>
</feature>
<dbReference type="OrthoDB" id="846415at2759"/>
<proteinExistence type="predicted"/>
<protein>
    <submittedName>
        <fullName evidence="2">Protein DETOXIFICATION 22</fullName>
    </submittedName>
</protein>
<feature type="transmembrane region" description="Helical" evidence="1">
    <location>
        <begin position="12"/>
        <end position="34"/>
    </location>
</feature>
<name>A0A371HV16_MUCPR</name>
<keyword evidence="1" id="KW-0472">Membrane</keyword>